<keyword evidence="1" id="KW-0378">Hydrolase</keyword>
<dbReference type="EMBL" id="BGJZ01000412">
    <property type="protein sequence ID" value="GBH14029.1"/>
    <property type="molecule type" value="Genomic_DNA"/>
</dbReference>
<gene>
    <name evidence="1" type="ORF">KPSA1_07527</name>
    <name evidence="2" type="ORF">KPSA3_07548</name>
</gene>
<dbReference type="EMBL" id="BGKA01000300">
    <property type="protein sequence ID" value="GBH21500.1"/>
    <property type="molecule type" value="Genomic_DNA"/>
</dbReference>
<dbReference type="Proteomes" id="UP000248291">
    <property type="component" value="Unassembled WGS sequence"/>
</dbReference>
<evidence type="ECO:0000313" key="1">
    <source>
        <dbReference type="EMBL" id="GBH14029.1"/>
    </source>
</evidence>
<organism evidence="1 3">
    <name type="scientific">Pseudomonas syringae pv. actinidiae</name>
    <dbReference type="NCBI Taxonomy" id="103796"/>
    <lineage>
        <taxon>Bacteria</taxon>
        <taxon>Pseudomonadati</taxon>
        <taxon>Pseudomonadota</taxon>
        <taxon>Gammaproteobacteria</taxon>
        <taxon>Pseudomonadales</taxon>
        <taxon>Pseudomonadaceae</taxon>
        <taxon>Pseudomonas</taxon>
        <taxon>Pseudomonas syringae</taxon>
    </lineage>
</organism>
<proteinExistence type="predicted"/>
<dbReference type="AlphaFoldDB" id="A0A2V0QM59"/>
<evidence type="ECO:0000313" key="2">
    <source>
        <dbReference type="EMBL" id="GBH21500.1"/>
    </source>
</evidence>
<name>A0A2V0QM59_PSESF</name>
<evidence type="ECO:0000313" key="4">
    <source>
        <dbReference type="Proteomes" id="UP000248291"/>
    </source>
</evidence>
<reference evidence="2 4" key="2">
    <citation type="submission" date="2018-04" db="EMBL/GenBank/DDBJ databases">
        <title>Draft genome sequence of Pseudomonas syringae pv. actinidiae biovar 3 strains isolated from kiwifruit in Kagawa prefecture.</title>
        <authorList>
            <person name="Tabuchi M."/>
            <person name="Saito M."/>
            <person name="Fujiwara S."/>
            <person name="Sasa N."/>
            <person name="Akimitsu K."/>
            <person name="Gomi K."/>
            <person name="Konishi-Sugita S."/>
            <person name="Hamano K."/>
            <person name="Kataoka I."/>
        </authorList>
    </citation>
    <scope>NUCLEOTIDE SEQUENCE [LARGE SCALE GENOMIC DNA]</scope>
    <source>
        <strain evidence="2 4">MAFF212211</strain>
    </source>
</reference>
<dbReference type="GO" id="GO:0004527">
    <property type="term" value="F:exonuclease activity"/>
    <property type="evidence" value="ECO:0007669"/>
    <property type="project" value="UniProtKB-KW"/>
</dbReference>
<dbReference type="Proteomes" id="UP000247480">
    <property type="component" value="Unassembled WGS sequence"/>
</dbReference>
<keyword evidence="1" id="KW-0269">Exonuclease</keyword>
<sequence length="47" mass="5116">MFAKGPVHSQKIIAHGVAFADKFAPTKCIPGLSIWHMHISESGALER</sequence>
<reference evidence="1 3" key="1">
    <citation type="submission" date="2018-04" db="EMBL/GenBank/DDBJ databases">
        <title>Draft genome sequence of Pseudomonas syringae pv. actinidiae biovar 1 strains isolated from kiwifruit in Kagawa prefecture.</title>
        <authorList>
            <person name="Tabuchi M."/>
            <person name="Saito M."/>
            <person name="Fujiwara S."/>
            <person name="Sasa N."/>
            <person name="Akimitsu K."/>
            <person name="Gomi K."/>
            <person name="Konishi-Sugita S."/>
            <person name="Hamano K."/>
            <person name="Kataoka I."/>
        </authorList>
    </citation>
    <scope>NUCLEOTIDE SEQUENCE [LARGE SCALE GENOMIC DNA]</scope>
    <source>
        <strain evidence="1 3">MAFF212206</strain>
    </source>
</reference>
<evidence type="ECO:0000313" key="3">
    <source>
        <dbReference type="Proteomes" id="UP000247480"/>
    </source>
</evidence>
<accession>A0A2V0QM59</accession>
<protein>
    <submittedName>
        <fullName evidence="1">DNA repair exonuclease SbcCD nuclease subunit</fullName>
    </submittedName>
</protein>
<keyword evidence="1" id="KW-0540">Nuclease</keyword>
<comment type="caution">
    <text evidence="1">The sequence shown here is derived from an EMBL/GenBank/DDBJ whole genome shotgun (WGS) entry which is preliminary data.</text>
</comment>